<evidence type="ECO:0000256" key="4">
    <source>
        <dbReference type="ARBA" id="ARBA00022801"/>
    </source>
</evidence>
<feature type="signal peptide" evidence="6">
    <location>
        <begin position="1"/>
        <end position="25"/>
    </location>
</feature>
<sequence>MTRQTVAQVLLAVMLIISATICGKAEPLAVREARLQRVWTEYLLNADTVDNADSPQSAISDEVRRTIHERQTTSNEFYFNQNVDHFGTNSSTFKQRFYINTNNYTPGGPIYLFNSGETPASPSYLFAGEPYTLAKATGGMLIIMEHRYYGVSYPVSDMSGPSMQYLTLENALEDIANFIRNARDFVRASTGTTISPQSKWILTGGSYSANIAVWMRMFYPDLVFAAYASSAPLLASTDFYQYDQVVGRALPCAPQIANAIEVLDSILDYKNRALIDNWKKAFGLEVLANDADFAGALTDQMSNTVQYYMPPAKGSNGTDAIGALCGWFDRSYNHPLQNLADMTAAYIRNNGIDPTTAYSSGSGANNYELYQDGRSWFYQTCAQFGFWQTAPPAPLRRLRSKYVTASWQSGPCKEFFGENITGTPDVAAFNKKYRGLLPNVTRVVFVNGMLDPWSQLSVAVDSSISRKVINQGENVIITMLRASHVTDFYFSSSRTDFGVDVARARILEAIKGFLSHQ</sequence>
<dbReference type="AlphaFoldDB" id="A0A9W8G8M8"/>
<keyword evidence="5" id="KW-0325">Glycoprotein</keyword>
<accession>A0A9W8G8M8</accession>
<dbReference type="GO" id="GO:0070008">
    <property type="term" value="F:serine-type exopeptidase activity"/>
    <property type="evidence" value="ECO:0007669"/>
    <property type="project" value="InterPro"/>
</dbReference>
<dbReference type="Pfam" id="PF05577">
    <property type="entry name" value="Peptidase_S28"/>
    <property type="match status" value="1"/>
</dbReference>
<evidence type="ECO:0000313" key="8">
    <source>
        <dbReference type="Proteomes" id="UP001151518"/>
    </source>
</evidence>
<evidence type="ECO:0000256" key="6">
    <source>
        <dbReference type="SAM" id="SignalP"/>
    </source>
</evidence>
<reference evidence="7" key="1">
    <citation type="submission" date="2022-07" db="EMBL/GenBank/DDBJ databases">
        <title>Phylogenomic reconstructions and comparative analyses of Kickxellomycotina fungi.</title>
        <authorList>
            <person name="Reynolds N.K."/>
            <person name="Stajich J.E."/>
            <person name="Barry K."/>
            <person name="Grigoriev I.V."/>
            <person name="Crous P."/>
            <person name="Smith M.E."/>
        </authorList>
    </citation>
    <scope>NUCLEOTIDE SEQUENCE</scope>
    <source>
        <strain evidence="7">NRRL 3115</strain>
    </source>
</reference>
<name>A0A9W8G8M8_9FUNG</name>
<protein>
    <submittedName>
        <fullName evidence="7">Uncharacterized protein</fullName>
    </submittedName>
</protein>
<dbReference type="Gene3D" id="3.40.50.1820">
    <property type="entry name" value="alpha/beta hydrolase"/>
    <property type="match status" value="1"/>
</dbReference>
<keyword evidence="3 6" id="KW-0732">Signal</keyword>
<dbReference type="OrthoDB" id="1735038at2759"/>
<dbReference type="GO" id="GO:0006508">
    <property type="term" value="P:proteolysis"/>
    <property type="evidence" value="ECO:0007669"/>
    <property type="project" value="UniProtKB-KW"/>
</dbReference>
<gene>
    <name evidence="7" type="ORF">GGI25_002492</name>
</gene>
<comment type="similarity">
    <text evidence="1">Belongs to the peptidase S28 family.</text>
</comment>
<dbReference type="InterPro" id="IPR029058">
    <property type="entry name" value="AB_hydrolase_fold"/>
</dbReference>
<dbReference type="Gene3D" id="1.20.120.980">
    <property type="entry name" value="Serine carboxypeptidase S28, SKS domain"/>
    <property type="match status" value="1"/>
</dbReference>
<evidence type="ECO:0000256" key="2">
    <source>
        <dbReference type="ARBA" id="ARBA00022670"/>
    </source>
</evidence>
<dbReference type="PANTHER" id="PTHR11010:SF117">
    <property type="entry name" value="SERINE PROTEASE 16"/>
    <property type="match status" value="1"/>
</dbReference>
<proteinExistence type="inferred from homology"/>
<organism evidence="7 8">
    <name type="scientific">Coemansia spiralis</name>
    <dbReference type="NCBI Taxonomy" id="417178"/>
    <lineage>
        <taxon>Eukaryota</taxon>
        <taxon>Fungi</taxon>
        <taxon>Fungi incertae sedis</taxon>
        <taxon>Zoopagomycota</taxon>
        <taxon>Kickxellomycotina</taxon>
        <taxon>Kickxellomycetes</taxon>
        <taxon>Kickxellales</taxon>
        <taxon>Kickxellaceae</taxon>
        <taxon>Coemansia</taxon>
    </lineage>
</organism>
<comment type="caution">
    <text evidence="7">The sequence shown here is derived from an EMBL/GenBank/DDBJ whole genome shotgun (WGS) entry which is preliminary data.</text>
</comment>
<evidence type="ECO:0000256" key="1">
    <source>
        <dbReference type="ARBA" id="ARBA00011079"/>
    </source>
</evidence>
<dbReference type="PANTHER" id="PTHR11010">
    <property type="entry name" value="PROTEASE S28 PRO-X CARBOXYPEPTIDASE-RELATED"/>
    <property type="match status" value="1"/>
</dbReference>
<keyword evidence="4" id="KW-0378">Hydrolase</keyword>
<evidence type="ECO:0000256" key="5">
    <source>
        <dbReference type="ARBA" id="ARBA00023180"/>
    </source>
</evidence>
<dbReference type="InterPro" id="IPR008758">
    <property type="entry name" value="Peptidase_S28"/>
</dbReference>
<evidence type="ECO:0000313" key="7">
    <source>
        <dbReference type="EMBL" id="KAJ2678320.1"/>
    </source>
</evidence>
<keyword evidence="2" id="KW-0645">Protease</keyword>
<dbReference type="InterPro" id="IPR042269">
    <property type="entry name" value="Ser_carbopepase_S28_SKS"/>
</dbReference>
<dbReference type="Proteomes" id="UP001151518">
    <property type="component" value="Unassembled WGS sequence"/>
</dbReference>
<dbReference type="SUPFAM" id="SSF53474">
    <property type="entry name" value="alpha/beta-Hydrolases"/>
    <property type="match status" value="1"/>
</dbReference>
<feature type="chain" id="PRO_5040933532" evidence="6">
    <location>
        <begin position="26"/>
        <end position="517"/>
    </location>
</feature>
<dbReference type="EMBL" id="JANBTW010000022">
    <property type="protein sequence ID" value="KAJ2678320.1"/>
    <property type="molecule type" value="Genomic_DNA"/>
</dbReference>
<dbReference type="GO" id="GO:0008239">
    <property type="term" value="F:dipeptidyl-peptidase activity"/>
    <property type="evidence" value="ECO:0007669"/>
    <property type="project" value="TreeGrafter"/>
</dbReference>
<evidence type="ECO:0000256" key="3">
    <source>
        <dbReference type="ARBA" id="ARBA00022729"/>
    </source>
</evidence>